<proteinExistence type="predicted"/>
<dbReference type="EMBL" id="BSTI01000006">
    <property type="protein sequence ID" value="GLY66573.1"/>
    <property type="molecule type" value="Genomic_DNA"/>
</dbReference>
<dbReference type="RefSeq" id="WP_285487330.1">
    <property type="nucleotide sequence ID" value="NZ_BSTI01000006.1"/>
</dbReference>
<dbReference type="CDD" id="cd01300">
    <property type="entry name" value="YtcJ_like"/>
    <property type="match status" value="1"/>
</dbReference>
<name>A0A9W6QZI8_9PSEU</name>
<sequence length="581" mass="59865">MVQTRTVNETTLLVGGRVHSPAAPDATAMAVTGDTVVWVGQDGPGRALHPEAEVVDLDGAFVAPAFVDAHVHATSSGLHLTGLDLSGVRDGGELLAALADAAAATRPGEVLVAHGWDESTWSAPRVPSRAELDQVVGDVPVYLSRTDVHSALVSTALIALAPQARDADGWSSDGPLTQEAHHRARRAARDAITPQQRRRAQDAFLREAAARGIVSVHECAGPDISGEADLADLLALAAEPGRPEVVGYWGQLGATGLAQRLGLRGLAGDLFVDGALGSHTAALAEPYTDCPGTHGARYLDADTIAEHLVACTEAGLQAGFHVIGDAAVAEVVHGFRLAEKVCGQRALAARGHRLEHLEMVDEDQAELLAGWAVTGSMQPLFDAAWGGTDGMYATRLGAERAAGLNPFAALAARGVVLAFGSDSPVTPLDPWATVRAAVHHRTPGSGVSARAAFNAHTRGGHRAAGVNDGITGSLVPGAPAHYAIWDAAELVVATPDSRVQRWSTDPRSRVPALPPLEPGRPLPTCLRTVRSGRIIFDALLGGDTNPTPVPGATPQTTLSGGGTAPTPPPGASPQTPLTGTA</sequence>
<comment type="caution">
    <text evidence="3">The sequence shown here is derived from an EMBL/GenBank/DDBJ whole genome shotgun (WGS) entry which is preliminary data.</text>
</comment>
<dbReference type="AlphaFoldDB" id="A0A9W6QZI8"/>
<evidence type="ECO:0000313" key="4">
    <source>
        <dbReference type="Proteomes" id="UP001165136"/>
    </source>
</evidence>
<dbReference type="InterPro" id="IPR033932">
    <property type="entry name" value="YtcJ-like"/>
</dbReference>
<dbReference type="PANTHER" id="PTHR22642:SF2">
    <property type="entry name" value="PROTEIN LONG AFTER FAR-RED 3"/>
    <property type="match status" value="1"/>
</dbReference>
<keyword evidence="4" id="KW-1185">Reference proteome</keyword>
<dbReference type="PANTHER" id="PTHR22642">
    <property type="entry name" value="IMIDAZOLONEPROPIONASE"/>
    <property type="match status" value="1"/>
</dbReference>
<gene>
    <name evidence="3" type="ORF">Atai01_31920</name>
</gene>
<dbReference type="SUPFAM" id="SSF51556">
    <property type="entry name" value="Metallo-dependent hydrolases"/>
    <property type="match status" value="1"/>
</dbReference>
<evidence type="ECO:0000256" key="1">
    <source>
        <dbReference type="SAM" id="MobiDB-lite"/>
    </source>
</evidence>
<feature type="region of interest" description="Disordered" evidence="1">
    <location>
        <begin position="541"/>
        <end position="581"/>
    </location>
</feature>
<feature type="compositionally biased region" description="Low complexity" evidence="1">
    <location>
        <begin position="572"/>
        <end position="581"/>
    </location>
</feature>
<dbReference type="GO" id="GO:0016810">
    <property type="term" value="F:hydrolase activity, acting on carbon-nitrogen (but not peptide) bonds"/>
    <property type="evidence" value="ECO:0007669"/>
    <property type="project" value="InterPro"/>
</dbReference>
<reference evidence="3" key="1">
    <citation type="submission" date="2023-03" db="EMBL/GenBank/DDBJ databases">
        <title>Amycolatopsis taiwanensis NBRC 103393.</title>
        <authorList>
            <person name="Ichikawa N."/>
            <person name="Sato H."/>
            <person name="Tonouchi N."/>
        </authorList>
    </citation>
    <scope>NUCLEOTIDE SEQUENCE</scope>
    <source>
        <strain evidence="3">NBRC 103393</strain>
    </source>
</reference>
<organism evidence="3 4">
    <name type="scientific">Amycolatopsis taiwanensis</name>
    <dbReference type="NCBI Taxonomy" id="342230"/>
    <lineage>
        <taxon>Bacteria</taxon>
        <taxon>Bacillati</taxon>
        <taxon>Actinomycetota</taxon>
        <taxon>Actinomycetes</taxon>
        <taxon>Pseudonocardiales</taxon>
        <taxon>Pseudonocardiaceae</taxon>
        <taxon>Amycolatopsis</taxon>
    </lineage>
</organism>
<evidence type="ECO:0000313" key="3">
    <source>
        <dbReference type="EMBL" id="GLY66573.1"/>
    </source>
</evidence>
<dbReference type="InterPro" id="IPR013108">
    <property type="entry name" value="Amidohydro_3"/>
</dbReference>
<dbReference type="Gene3D" id="2.30.40.10">
    <property type="entry name" value="Urease, subunit C, domain 1"/>
    <property type="match status" value="1"/>
</dbReference>
<dbReference type="Pfam" id="PF07969">
    <property type="entry name" value="Amidohydro_3"/>
    <property type="match status" value="1"/>
</dbReference>
<dbReference type="Gene3D" id="3.10.310.70">
    <property type="match status" value="1"/>
</dbReference>
<dbReference type="InterPro" id="IPR011059">
    <property type="entry name" value="Metal-dep_hydrolase_composite"/>
</dbReference>
<dbReference type="InterPro" id="IPR032466">
    <property type="entry name" value="Metal_Hydrolase"/>
</dbReference>
<feature type="domain" description="Amidohydrolase 3" evidence="2">
    <location>
        <begin position="53"/>
        <end position="536"/>
    </location>
</feature>
<dbReference type="SUPFAM" id="SSF51338">
    <property type="entry name" value="Composite domain of metallo-dependent hydrolases"/>
    <property type="match status" value="1"/>
</dbReference>
<evidence type="ECO:0000259" key="2">
    <source>
        <dbReference type="Pfam" id="PF07969"/>
    </source>
</evidence>
<protein>
    <submittedName>
        <fullName evidence="3">Amidohydrolase</fullName>
    </submittedName>
</protein>
<accession>A0A9W6QZI8</accession>
<dbReference type="Gene3D" id="3.20.20.140">
    <property type="entry name" value="Metal-dependent hydrolases"/>
    <property type="match status" value="1"/>
</dbReference>
<dbReference type="Proteomes" id="UP001165136">
    <property type="component" value="Unassembled WGS sequence"/>
</dbReference>